<dbReference type="PANTHER" id="PTHR43575">
    <property type="entry name" value="PROTEIN ABCI7, CHLOROPLASTIC"/>
    <property type="match status" value="1"/>
</dbReference>
<evidence type="ECO:0000313" key="4">
    <source>
        <dbReference type="EMBL" id="MFC5521162.1"/>
    </source>
</evidence>
<evidence type="ECO:0000259" key="3">
    <source>
        <dbReference type="Pfam" id="PF19295"/>
    </source>
</evidence>
<protein>
    <submittedName>
        <fullName evidence="4">Fe-S cluster assembly protein SufD</fullName>
    </submittedName>
</protein>
<dbReference type="InterPro" id="IPR000825">
    <property type="entry name" value="SUF_FeS_clus_asmbl_SufBD_core"/>
</dbReference>
<gene>
    <name evidence="4" type="primary">sufD</name>
    <name evidence="4" type="ORF">ACFPP7_09570</name>
</gene>
<reference evidence="5" key="1">
    <citation type="journal article" date="2019" name="Int. J. Syst. Evol. Microbiol.">
        <title>The Global Catalogue of Microorganisms (GCM) 10K type strain sequencing project: providing services to taxonomists for standard genome sequencing and annotation.</title>
        <authorList>
            <consortium name="The Broad Institute Genomics Platform"/>
            <consortium name="The Broad Institute Genome Sequencing Center for Infectious Disease"/>
            <person name="Wu L."/>
            <person name="Ma J."/>
        </authorList>
    </citation>
    <scope>NUCLEOTIDE SEQUENCE [LARGE SCALE GENOMIC DNA]</scope>
    <source>
        <strain evidence="5">CGMCC 4.7277</strain>
    </source>
</reference>
<keyword evidence="5" id="KW-1185">Reference proteome</keyword>
<name>A0ABW0QBV1_9BURK</name>
<organism evidence="4 5">
    <name type="scientific">Polaromonas jejuensis</name>
    <dbReference type="NCBI Taxonomy" id="457502"/>
    <lineage>
        <taxon>Bacteria</taxon>
        <taxon>Pseudomonadati</taxon>
        <taxon>Pseudomonadota</taxon>
        <taxon>Betaproteobacteria</taxon>
        <taxon>Burkholderiales</taxon>
        <taxon>Comamonadaceae</taxon>
        <taxon>Polaromonas</taxon>
    </lineage>
</organism>
<dbReference type="Pfam" id="PF19295">
    <property type="entry name" value="SufBD_N"/>
    <property type="match status" value="1"/>
</dbReference>
<evidence type="ECO:0000259" key="2">
    <source>
        <dbReference type="Pfam" id="PF01458"/>
    </source>
</evidence>
<feature type="domain" description="SUF system FeS cluster assembly SufBD core" evidence="2">
    <location>
        <begin position="181"/>
        <end position="413"/>
    </location>
</feature>
<sequence>MNTITADFYRDEFARLRASLPGGRLPWLQRTREAGLASFADTGFPTLRQEDWKYTSVAAIEKGRFVLAALAPSAPDGVTAQQIEGWSLPDTHRLVFVNGHYQPRWSRIAPLPAGVTLASLAELLEREPERLESLLGPTPDAYPSAYPSAFAALNAAFMTDGAYVHLAAGVALDTTIHLLFVATEAGLAMQTRNLVVADAGSRASLVEHHVAVGDGAYFTNVITDLVAGRDAAIEHHKLQQESLKAFHVAAVNADQQHGSCLTSRSFALGGGLARIDIRVGLNAERTECALDGLYMTDGRQHIDHHTRIDHAQPHGTSREFYKGVLAGASRAVFNGKVIVHADAQHSDACQTNRNLLLSDNAEVDTKPQLEIYADDVKCSHGATVGQLDPEQIFYLRSRGVDDASARALLTFAFAEEVIARVSIAPLRARLEKLLLGRLPERVKELL</sequence>
<dbReference type="PANTHER" id="PTHR43575:SF1">
    <property type="entry name" value="PROTEIN ABCI7, CHLOROPLASTIC"/>
    <property type="match status" value="1"/>
</dbReference>
<dbReference type="Proteomes" id="UP001596084">
    <property type="component" value="Unassembled WGS sequence"/>
</dbReference>
<proteinExistence type="inferred from homology"/>
<evidence type="ECO:0000256" key="1">
    <source>
        <dbReference type="ARBA" id="ARBA00043967"/>
    </source>
</evidence>
<accession>A0ABW0QBV1</accession>
<dbReference type="EMBL" id="JBHSMX010000013">
    <property type="protein sequence ID" value="MFC5521162.1"/>
    <property type="molecule type" value="Genomic_DNA"/>
</dbReference>
<comment type="similarity">
    <text evidence="1">Belongs to the iron-sulfur cluster assembly SufBD family.</text>
</comment>
<comment type="caution">
    <text evidence="4">The sequence shown here is derived from an EMBL/GenBank/DDBJ whole genome shotgun (WGS) entry which is preliminary data.</text>
</comment>
<feature type="domain" description="SUF system FeS cluster assembly SufBD N-terminal" evidence="3">
    <location>
        <begin position="9"/>
        <end position="177"/>
    </location>
</feature>
<dbReference type="NCBIfam" id="TIGR01981">
    <property type="entry name" value="sufD"/>
    <property type="match status" value="1"/>
</dbReference>
<dbReference type="InterPro" id="IPR037284">
    <property type="entry name" value="SUF_FeS_clus_asmbl_SufBD_sf"/>
</dbReference>
<evidence type="ECO:0000313" key="5">
    <source>
        <dbReference type="Proteomes" id="UP001596084"/>
    </source>
</evidence>
<dbReference type="InterPro" id="IPR045595">
    <property type="entry name" value="SufBD_N"/>
</dbReference>
<dbReference type="SUPFAM" id="SSF101960">
    <property type="entry name" value="Stabilizer of iron transporter SufD"/>
    <property type="match status" value="1"/>
</dbReference>
<dbReference type="InterPro" id="IPR055346">
    <property type="entry name" value="Fe-S_cluster_assembly_SufBD"/>
</dbReference>
<dbReference type="InterPro" id="IPR011542">
    <property type="entry name" value="SUF_FeS_clus_asmbl_SufD"/>
</dbReference>
<dbReference type="Pfam" id="PF01458">
    <property type="entry name" value="SUFBD_core"/>
    <property type="match status" value="1"/>
</dbReference>
<dbReference type="RefSeq" id="WP_068833091.1">
    <property type="nucleotide sequence ID" value="NZ_JBHSMX010000013.1"/>
</dbReference>